<reference evidence="2" key="1">
    <citation type="submission" date="2011-04" db="EMBL/GenBank/DDBJ databases">
        <title>Evolution of plant cell wall degrading machinery underlies the functional diversity of forest fungi.</title>
        <authorList>
            <consortium name="US DOE Joint Genome Institute (JGI-PGF)"/>
            <person name="Eastwood D.C."/>
            <person name="Floudas D."/>
            <person name="Binder M."/>
            <person name="Majcherczyk A."/>
            <person name="Schneider P."/>
            <person name="Aerts A."/>
            <person name="Asiegbu F.O."/>
            <person name="Baker S.E."/>
            <person name="Barry K."/>
            <person name="Bendiksby M."/>
            <person name="Blumentritt M."/>
            <person name="Coutinho P.M."/>
            <person name="Cullen D."/>
            <person name="Cullen D."/>
            <person name="Gathman A."/>
            <person name="Goodell B."/>
            <person name="Henrissat B."/>
            <person name="Ihrmark K."/>
            <person name="Kauserud H."/>
            <person name="Kohler A."/>
            <person name="LaButti K."/>
            <person name="Lapidus A."/>
            <person name="Lavin J.L."/>
            <person name="Lee Y.-H."/>
            <person name="Lindquist E."/>
            <person name="Lilly W."/>
            <person name="Lucas S."/>
            <person name="Morin E."/>
            <person name="Murat C."/>
            <person name="Oguiza J.A."/>
            <person name="Park J."/>
            <person name="Pisabarro A.G."/>
            <person name="Riley R."/>
            <person name="Rosling A."/>
            <person name="Salamov A."/>
            <person name="Schmidt O."/>
            <person name="Schmutz J."/>
            <person name="Skrede I."/>
            <person name="Stenlid J."/>
            <person name="Wiebenga A."/>
            <person name="Xie X."/>
            <person name="Kues U."/>
            <person name="Hibbett D.S."/>
            <person name="Hoffmeister D."/>
            <person name="Hogberg N."/>
            <person name="Martin F."/>
            <person name="Grigoriev I.V."/>
            <person name="Watkinson S.C."/>
        </authorList>
    </citation>
    <scope>NUCLEOTIDE SEQUENCE</scope>
    <source>
        <strain evidence="2">S7.9</strain>
    </source>
</reference>
<accession>F8P4B8</accession>
<dbReference type="Proteomes" id="UP000008064">
    <property type="component" value="Unassembled WGS sequence"/>
</dbReference>
<evidence type="ECO:0000313" key="2">
    <source>
        <dbReference type="EMBL" id="EGO21456.1"/>
    </source>
</evidence>
<gene>
    <name evidence="2" type="ORF">SERLADRAFT_473815</name>
    <name evidence="1" type="ORF">SERLADRAFT_480614</name>
</gene>
<dbReference type="RefSeq" id="XP_007324568.1">
    <property type="nucleotide sequence ID" value="XM_007324506.1"/>
</dbReference>
<dbReference type="GeneID" id="18820375"/>
<dbReference type="KEGG" id="sla:SERLADRAFT_473815"/>
<protein>
    <submittedName>
        <fullName evidence="2">Uncharacterized protein</fullName>
    </submittedName>
</protein>
<dbReference type="RefSeq" id="XP_007321242.1">
    <property type="nucleotide sequence ID" value="XM_007321180.1"/>
</dbReference>
<name>F8P4B8_SERL9</name>
<dbReference type="KEGG" id="sla:SERLADRAFT_480614"/>
<dbReference type="EMBL" id="GL945438">
    <property type="protein sequence ID" value="EGO21456.1"/>
    <property type="molecule type" value="Genomic_DNA"/>
</dbReference>
<sequence length="79" mass="9012">MRLSGQWKAAEEGGRVQGWVKVGKWGKRGIHRCDQFLAIQAARSPDPDCLLCDQSVTCGACCFQFRRQVRVIVSQYLRR</sequence>
<dbReference type="HOGENOM" id="CLU_2607489_0_0_1"/>
<organism>
    <name type="scientific">Serpula lacrymans var. lacrymans (strain S7.9)</name>
    <name type="common">Dry rot fungus</name>
    <dbReference type="NCBI Taxonomy" id="578457"/>
    <lineage>
        <taxon>Eukaryota</taxon>
        <taxon>Fungi</taxon>
        <taxon>Dikarya</taxon>
        <taxon>Basidiomycota</taxon>
        <taxon>Agaricomycotina</taxon>
        <taxon>Agaricomycetes</taxon>
        <taxon>Agaricomycetidae</taxon>
        <taxon>Boletales</taxon>
        <taxon>Coniophorineae</taxon>
        <taxon>Serpulaceae</taxon>
        <taxon>Serpula</taxon>
    </lineage>
</organism>
<dbReference type="AlphaFoldDB" id="F8P4B8"/>
<dbReference type="EMBL" id="GL945447">
    <property type="protein sequence ID" value="EGO18541.1"/>
    <property type="molecule type" value="Genomic_DNA"/>
</dbReference>
<evidence type="ECO:0000313" key="1">
    <source>
        <dbReference type="EMBL" id="EGO18541.1"/>
    </source>
</evidence>
<dbReference type="GeneID" id="18821560"/>
<proteinExistence type="predicted"/>